<dbReference type="AlphaFoldDB" id="A0A914W230"/>
<comment type="similarity">
    <text evidence="1">Belongs to the FAM98 family.</text>
</comment>
<dbReference type="Proteomes" id="UP000887566">
    <property type="component" value="Unplaced"/>
</dbReference>
<dbReference type="InterPro" id="IPR018797">
    <property type="entry name" value="FAM98"/>
</dbReference>
<name>A0A914W230_9BILA</name>
<accession>A0A914W230</accession>
<sequence length="433" mass="47180">MVSVEDDILDALDGLGYPDAIHTRDELDKALKDGVQSTAFIRLVVWLSEGLHALCGLEERVHPVDNGTQVDSFLLELSSFLKEIGCPYSALTSGKVDDRLTTVENRRLLLDYLLKELEAARICAVKQPQTLATTSVIKLSNPLAEPAELLKRTLKSLELSKLLNDVTTTQLFEQLSSKVKEQLSHLPKDHLGKALFIGSLHMEQWAALERLNGELLIEYDVRAQLLLKRLDVTIQSFSWSERIKDMEAEMLKIYRPLRNKLHPTPTVSVSDLLAARNDLSLVVKMSDESVRTMSKINKVMLGAIVPDRGGRPADIQRQPSKMPAWQKERAAAPAGRGGYRGGGGGAGGSGRIQRGGGGRGRHGGGGGGYGQHGQQGQAQYMYEEQGSGFGRQASYEAPSYGGYAGQQEFYEQGGGHGGGGGGRGHSNKRGRRH</sequence>
<evidence type="ECO:0000313" key="4">
    <source>
        <dbReference type="WBParaSite" id="PSAMB.scaffold2856size20878.g19445.t1"/>
    </source>
</evidence>
<proteinExistence type="inferred from homology"/>
<protein>
    <submittedName>
        <fullName evidence="4">Protein FAM98A</fullName>
    </submittedName>
</protein>
<feature type="region of interest" description="Disordered" evidence="2">
    <location>
        <begin position="308"/>
        <end position="433"/>
    </location>
</feature>
<feature type="compositionally biased region" description="Gly residues" evidence="2">
    <location>
        <begin position="335"/>
        <end position="373"/>
    </location>
</feature>
<evidence type="ECO:0000256" key="2">
    <source>
        <dbReference type="SAM" id="MobiDB-lite"/>
    </source>
</evidence>
<evidence type="ECO:0000256" key="1">
    <source>
        <dbReference type="ARBA" id="ARBA00007218"/>
    </source>
</evidence>
<dbReference type="GO" id="GO:0072669">
    <property type="term" value="C:tRNA-splicing ligase complex"/>
    <property type="evidence" value="ECO:0007669"/>
    <property type="project" value="TreeGrafter"/>
</dbReference>
<dbReference type="Pfam" id="PF10239">
    <property type="entry name" value="DUF2465"/>
    <property type="match status" value="1"/>
</dbReference>
<feature type="compositionally biased region" description="Gly residues" evidence="2">
    <location>
        <begin position="412"/>
        <end position="424"/>
    </location>
</feature>
<organism evidence="3 4">
    <name type="scientific">Plectus sambesii</name>
    <dbReference type="NCBI Taxonomy" id="2011161"/>
    <lineage>
        <taxon>Eukaryota</taxon>
        <taxon>Metazoa</taxon>
        <taxon>Ecdysozoa</taxon>
        <taxon>Nematoda</taxon>
        <taxon>Chromadorea</taxon>
        <taxon>Plectida</taxon>
        <taxon>Plectina</taxon>
        <taxon>Plectoidea</taxon>
        <taxon>Plectidae</taxon>
        <taxon>Plectus</taxon>
    </lineage>
</organism>
<keyword evidence="3" id="KW-1185">Reference proteome</keyword>
<dbReference type="PANTHER" id="PTHR31353">
    <property type="entry name" value="FAM98"/>
    <property type="match status" value="1"/>
</dbReference>
<dbReference type="PANTHER" id="PTHR31353:SF1">
    <property type="entry name" value="PROTEIN FAM98B"/>
    <property type="match status" value="1"/>
</dbReference>
<dbReference type="WBParaSite" id="PSAMB.scaffold2856size20878.g19445.t1">
    <property type="protein sequence ID" value="PSAMB.scaffold2856size20878.g19445.t1"/>
    <property type="gene ID" value="PSAMB.scaffold2856size20878.g19445"/>
</dbReference>
<evidence type="ECO:0000313" key="3">
    <source>
        <dbReference type="Proteomes" id="UP000887566"/>
    </source>
</evidence>
<reference evidence="4" key="1">
    <citation type="submission" date="2022-11" db="UniProtKB">
        <authorList>
            <consortium name="WormBaseParasite"/>
        </authorList>
    </citation>
    <scope>IDENTIFICATION</scope>
</reference>